<evidence type="ECO:0000259" key="2">
    <source>
        <dbReference type="Pfam" id="PF01910"/>
    </source>
</evidence>
<evidence type="ECO:0000256" key="1">
    <source>
        <dbReference type="ARBA" id="ARBA00010272"/>
    </source>
</evidence>
<organism evidence="3 4">
    <name type="scientific">Candidatus [Bacteroides] periocalifornicus</name>
    <dbReference type="NCBI Taxonomy" id="1702214"/>
    <lineage>
        <taxon>Bacteria</taxon>
        <taxon>Pseudomonadati</taxon>
        <taxon>Bacteroidota</taxon>
    </lineage>
</organism>
<dbReference type="PANTHER" id="PTHR33777">
    <property type="entry name" value="UPF0045 PROTEIN ECM15"/>
    <property type="match status" value="1"/>
</dbReference>
<comment type="caution">
    <text evidence="3">The sequence shown here is derived from an EMBL/GenBank/DDBJ whole genome shotgun (WGS) entry which is preliminary data.</text>
</comment>
<proteinExistence type="inferred from homology"/>
<dbReference type="EMBL" id="LIIK01000039">
    <property type="protein sequence ID" value="KQM08413.1"/>
    <property type="molecule type" value="Genomic_DNA"/>
</dbReference>
<evidence type="ECO:0000313" key="4">
    <source>
        <dbReference type="Proteomes" id="UP000054172"/>
    </source>
</evidence>
<name>A0A0Q4B673_9BACT</name>
<reference evidence="3" key="1">
    <citation type="submission" date="2015-08" db="EMBL/GenBank/DDBJ databases">
        <title>Candidatus Bacteriodes Periocalifornicus.</title>
        <authorList>
            <person name="McLean J.S."/>
            <person name="Kelley S."/>
        </authorList>
    </citation>
    <scope>NUCLEOTIDE SEQUENCE [LARGE SCALE GENOMIC DNA]</scope>
    <source>
        <strain evidence="3">12B</strain>
    </source>
</reference>
<dbReference type="InterPro" id="IPR029756">
    <property type="entry name" value="MTH1187/YkoF-like"/>
</dbReference>
<dbReference type="SUPFAM" id="SSF89957">
    <property type="entry name" value="MTH1187/YkoF-like"/>
    <property type="match status" value="1"/>
</dbReference>
<comment type="similarity">
    <text evidence="1">Belongs to the UPF0045 family.</text>
</comment>
<keyword evidence="4" id="KW-1185">Reference proteome</keyword>
<sequence>MSVLVNFAIFPTDKGTSISPYVARVERAIRALGFQSQLGPMSTVVETETMAEALRVLQASYDALAEDCTRVYCTATFDIKQSPMGRMQAKVQSVESKI</sequence>
<accession>A0A0Q4B673</accession>
<dbReference type="PATRIC" id="fig|1702214.3.peg.1071"/>
<evidence type="ECO:0000313" key="3">
    <source>
        <dbReference type="EMBL" id="KQM08413.1"/>
    </source>
</evidence>
<dbReference type="Proteomes" id="UP000054172">
    <property type="component" value="Unassembled WGS sequence"/>
</dbReference>
<dbReference type="AlphaFoldDB" id="A0A0Q4B673"/>
<dbReference type="InterPro" id="IPR051614">
    <property type="entry name" value="UPF0045_domain"/>
</dbReference>
<gene>
    <name evidence="3" type="ORF">AL399_07375</name>
</gene>
<dbReference type="STRING" id="1702214.AL399_07375"/>
<dbReference type="InterPro" id="IPR002767">
    <property type="entry name" value="Thiamine_BP"/>
</dbReference>
<dbReference type="PANTHER" id="PTHR33777:SF1">
    <property type="entry name" value="UPF0045 PROTEIN ECM15"/>
    <property type="match status" value="1"/>
</dbReference>
<dbReference type="Pfam" id="PF01910">
    <property type="entry name" value="Thiamine_BP"/>
    <property type="match status" value="1"/>
</dbReference>
<feature type="domain" description="Thiamine-binding protein" evidence="2">
    <location>
        <begin position="5"/>
        <end position="95"/>
    </location>
</feature>
<dbReference type="Gene3D" id="3.30.70.930">
    <property type="match status" value="1"/>
</dbReference>
<protein>
    <recommendedName>
        <fullName evidence="2">Thiamine-binding protein domain-containing protein</fullName>
    </recommendedName>
</protein>
<dbReference type="GO" id="GO:0005829">
    <property type="term" value="C:cytosol"/>
    <property type="evidence" value="ECO:0007669"/>
    <property type="project" value="TreeGrafter"/>
</dbReference>